<accession>A0AAW0BS31</accession>
<dbReference type="Gene3D" id="2.60.120.260">
    <property type="entry name" value="Galactose-binding domain-like"/>
    <property type="match status" value="1"/>
</dbReference>
<gene>
    <name evidence="1" type="ORF">VNI00_014774</name>
</gene>
<organism evidence="1 2">
    <name type="scientific">Paramarasmius palmivorus</name>
    <dbReference type="NCBI Taxonomy" id="297713"/>
    <lineage>
        <taxon>Eukaryota</taxon>
        <taxon>Fungi</taxon>
        <taxon>Dikarya</taxon>
        <taxon>Basidiomycota</taxon>
        <taxon>Agaricomycotina</taxon>
        <taxon>Agaricomycetes</taxon>
        <taxon>Agaricomycetidae</taxon>
        <taxon>Agaricales</taxon>
        <taxon>Marasmiineae</taxon>
        <taxon>Marasmiaceae</taxon>
        <taxon>Paramarasmius</taxon>
    </lineage>
</organism>
<evidence type="ECO:0000313" key="2">
    <source>
        <dbReference type="Proteomes" id="UP001383192"/>
    </source>
</evidence>
<keyword evidence="2" id="KW-1185">Reference proteome</keyword>
<protein>
    <submittedName>
        <fullName evidence="1">Uncharacterized protein</fullName>
    </submittedName>
</protein>
<name>A0AAW0BS31_9AGAR</name>
<comment type="caution">
    <text evidence="1">The sequence shown here is derived from an EMBL/GenBank/DDBJ whole genome shotgun (WGS) entry which is preliminary data.</text>
</comment>
<dbReference type="Proteomes" id="UP001383192">
    <property type="component" value="Unassembled WGS sequence"/>
</dbReference>
<sequence>MSTSQQVTLIVDVDTTSALLSPADDWQNFEDSVWYGGNAVRSNSAYSLASFNMSFHGTSITLYGYTDSGSVSLDTGRLANLSFPNPKNAATYWYQPPSLPDQEHELHAWVSNNTYIDYALIGAGSTTNLSGTTIFVDDANEDEVWYSGEWTVERDIAYPHGSSNPNPNSLSLYDAANSTVHYSGTPGDSFEFHFSGKSFIGYHILATISSHPTGSNISIYGIYLPGNSTVNFTMDDITRRIDYSQDLSGPSSTINQ</sequence>
<evidence type="ECO:0000313" key="1">
    <source>
        <dbReference type="EMBL" id="KAK7028936.1"/>
    </source>
</evidence>
<dbReference type="AlphaFoldDB" id="A0AAW0BS31"/>
<proteinExistence type="predicted"/>
<dbReference type="EMBL" id="JAYKXP010000086">
    <property type="protein sequence ID" value="KAK7028936.1"/>
    <property type="molecule type" value="Genomic_DNA"/>
</dbReference>
<reference evidence="1 2" key="1">
    <citation type="submission" date="2024-01" db="EMBL/GenBank/DDBJ databases">
        <title>A draft genome for a cacao thread blight-causing isolate of Paramarasmius palmivorus.</title>
        <authorList>
            <person name="Baruah I.K."/>
            <person name="Bukari Y."/>
            <person name="Amoako-Attah I."/>
            <person name="Meinhardt L.W."/>
            <person name="Bailey B.A."/>
            <person name="Cohen S.P."/>
        </authorList>
    </citation>
    <scope>NUCLEOTIDE SEQUENCE [LARGE SCALE GENOMIC DNA]</scope>
    <source>
        <strain evidence="1 2">GH-12</strain>
    </source>
</reference>